<proteinExistence type="inferred from homology"/>
<evidence type="ECO:0000256" key="17">
    <source>
        <dbReference type="SAM" id="Coils"/>
    </source>
</evidence>
<dbReference type="Gene3D" id="6.10.250.1580">
    <property type="match status" value="1"/>
</dbReference>
<comment type="subcellular location">
    <subcellularLocation>
        <location evidence="15">Cell membrane</location>
        <topology evidence="15">Single-pass membrane protein</topology>
    </subcellularLocation>
    <subcellularLocation>
        <location evidence="14">Endomembrane system</location>
        <topology evidence="14">Single-pass membrane protein</topology>
    </subcellularLocation>
</comment>
<dbReference type="InterPro" id="IPR005864">
    <property type="entry name" value="ATP_synth_F0_bsu_bac"/>
</dbReference>
<dbReference type="GO" id="GO:0046961">
    <property type="term" value="F:proton-transporting ATPase activity, rotational mechanism"/>
    <property type="evidence" value="ECO:0007669"/>
    <property type="project" value="TreeGrafter"/>
</dbReference>
<organism evidence="18 19">
    <name type="scientific">Pelistega europaea</name>
    <dbReference type="NCBI Taxonomy" id="106147"/>
    <lineage>
        <taxon>Bacteria</taxon>
        <taxon>Pseudomonadati</taxon>
        <taxon>Pseudomonadota</taxon>
        <taxon>Betaproteobacteria</taxon>
        <taxon>Burkholderiales</taxon>
        <taxon>Alcaligenaceae</taxon>
        <taxon>Pelistega</taxon>
    </lineage>
</organism>
<comment type="subunit">
    <text evidence="15">F-type ATPases have 2 components, F(1) - the catalytic core - and F(0) - the membrane proton channel. F(1) has five subunits: alpha(3), beta(3), gamma(1), delta(1), epsilon(1). F(0) has three main subunits: a(1), b(2) and c(10-14). The alpha and beta chains form an alternating ring which encloses part of the gamma chain. F(1) is attached to F(0) by a central stalk formed by the gamma and epsilon chains, while a peripheral stalk is formed by the delta and b chains.</text>
</comment>
<evidence type="ECO:0000256" key="10">
    <source>
        <dbReference type="ARBA" id="ARBA00023310"/>
    </source>
</evidence>
<evidence type="ECO:0000256" key="8">
    <source>
        <dbReference type="ARBA" id="ARBA00023065"/>
    </source>
</evidence>
<protein>
    <recommendedName>
        <fullName evidence="15">ATP synthase subunit b</fullName>
    </recommendedName>
    <alternativeName>
        <fullName evidence="15">ATP synthase F(0) sector subunit b</fullName>
    </alternativeName>
    <alternativeName>
        <fullName evidence="15">ATPase subunit I</fullName>
    </alternativeName>
    <alternativeName>
        <fullName evidence="15">F-type ATPase subunit b</fullName>
        <shortName evidence="15">F-ATPase subunit b</shortName>
    </alternativeName>
</protein>
<evidence type="ECO:0000256" key="12">
    <source>
        <dbReference type="ARBA" id="ARBA00025614"/>
    </source>
</evidence>
<evidence type="ECO:0000256" key="7">
    <source>
        <dbReference type="ARBA" id="ARBA00022989"/>
    </source>
</evidence>
<evidence type="ECO:0000256" key="9">
    <source>
        <dbReference type="ARBA" id="ARBA00023136"/>
    </source>
</evidence>
<dbReference type="PANTHER" id="PTHR33445">
    <property type="entry name" value="ATP SYNTHASE SUBUNIT B', CHLOROPLASTIC"/>
    <property type="match status" value="1"/>
</dbReference>
<evidence type="ECO:0000313" key="19">
    <source>
        <dbReference type="Proteomes" id="UP000541421"/>
    </source>
</evidence>
<dbReference type="HAMAP" id="MF_01398">
    <property type="entry name" value="ATP_synth_b_bprime"/>
    <property type="match status" value="1"/>
</dbReference>
<dbReference type="Pfam" id="PF00430">
    <property type="entry name" value="ATP-synt_B"/>
    <property type="match status" value="1"/>
</dbReference>
<keyword evidence="19" id="KW-1185">Reference proteome</keyword>
<keyword evidence="17" id="KW-0175">Coiled coil</keyword>
<keyword evidence="4 15" id="KW-0138">CF(0)</keyword>
<dbReference type="InterPro" id="IPR028987">
    <property type="entry name" value="ATP_synth_B-like_membr_sf"/>
</dbReference>
<dbReference type="GO" id="GO:0045259">
    <property type="term" value="C:proton-transporting ATP synthase complex"/>
    <property type="evidence" value="ECO:0007669"/>
    <property type="project" value="UniProtKB-KW"/>
</dbReference>
<evidence type="ECO:0000256" key="15">
    <source>
        <dbReference type="HAMAP-Rule" id="MF_01398"/>
    </source>
</evidence>
<dbReference type="RefSeq" id="WP_171587761.1">
    <property type="nucleotide sequence ID" value="NZ_JABGBO010000001.1"/>
</dbReference>
<evidence type="ECO:0000256" key="13">
    <source>
        <dbReference type="ARBA" id="ARBA00026054"/>
    </source>
</evidence>
<keyword evidence="2 15" id="KW-0813">Transport</keyword>
<keyword evidence="10 15" id="KW-0066">ATP synthesis</keyword>
<evidence type="ECO:0000313" key="18">
    <source>
        <dbReference type="EMBL" id="NOL48783.1"/>
    </source>
</evidence>
<evidence type="ECO:0000256" key="3">
    <source>
        <dbReference type="ARBA" id="ARBA00022475"/>
    </source>
</evidence>
<keyword evidence="7 15" id="KW-1133">Transmembrane helix</keyword>
<comment type="caution">
    <text evidence="18">The sequence shown here is derived from an EMBL/GenBank/DDBJ whole genome shotgun (WGS) entry which is preliminary data.</text>
</comment>
<dbReference type="PANTHER" id="PTHR33445:SF1">
    <property type="entry name" value="ATP SYNTHASE SUBUNIT B"/>
    <property type="match status" value="1"/>
</dbReference>
<dbReference type="EMBL" id="JABGBO010000001">
    <property type="protein sequence ID" value="NOL48783.1"/>
    <property type="molecule type" value="Genomic_DNA"/>
</dbReference>
<dbReference type="InterPro" id="IPR002146">
    <property type="entry name" value="ATP_synth_b/b'su_bac/chlpt"/>
</dbReference>
<feature type="transmembrane region" description="Helical" evidence="15">
    <location>
        <begin position="6"/>
        <end position="26"/>
    </location>
</feature>
<evidence type="ECO:0000256" key="2">
    <source>
        <dbReference type="ARBA" id="ARBA00022448"/>
    </source>
</evidence>
<keyword evidence="6 15" id="KW-0375">Hydrogen ion transport</keyword>
<evidence type="ECO:0000256" key="5">
    <source>
        <dbReference type="ARBA" id="ARBA00022692"/>
    </source>
</evidence>
<evidence type="ECO:0000256" key="4">
    <source>
        <dbReference type="ARBA" id="ARBA00022547"/>
    </source>
</evidence>
<keyword evidence="9 15" id="KW-0472">Membrane</keyword>
<dbReference type="Proteomes" id="UP000541421">
    <property type="component" value="Unassembled WGS sequence"/>
</dbReference>
<dbReference type="CDD" id="cd06503">
    <property type="entry name" value="ATP-synt_Fo_b"/>
    <property type="match status" value="1"/>
</dbReference>
<comment type="subunit">
    <text evidence="13">F-type ATPases have 2 components, F(1) - the catalytic core - and F(0) - the membrane proton channel. F(1) has five subunits: alpha(3), beta(3), gamma(1), delta(1), epsilon(1). F(0) has four main subunits: a(1), b(2) and c(10-14). The alpha and beta chains form an alternating ring which encloses part of the gamma chain. F(1) is attached to F(0) by a central stalk formed by the gamma and epsilon chains, while a peripheral stalk is formed by the delta and b chains.</text>
</comment>
<feature type="coiled-coil region" evidence="17">
    <location>
        <begin position="47"/>
        <end position="74"/>
    </location>
</feature>
<gene>
    <name evidence="15" type="primary">atpF</name>
    <name evidence="18" type="ORF">HKX40_01330</name>
</gene>
<evidence type="ECO:0000256" key="14">
    <source>
        <dbReference type="ARBA" id="ARBA00037847"/>
    </source>
</evidence>
<keyword evidence="8 15" id="KW-0406">Ion transport</keyword>
<name>A0A7Y4L8A9_9BURK</name>
<comment type="similarity">
    <text evidence="1 15 16">Belongs to the ATPase B chain family.</text>
</comment>
<evidence type="ECO:0000256" key="11">
    <source>
        <dbReference type="ARBA" id="ARBA00025198"/>
    </source>
</evidence>
<dbReference type="NCBIfam" id="NF004411">
    <property type="entry name" value="PRK05759.1-2"/>
    <property type="match status" value="1"/>
</dbReference>
<evidence type="ECO:0000256" key="1">
    <source>
        <dbReference type="ARBA" id="ARBA00005513"/>
    </source>
</evidence>
<accession>A0A7Y4L8A9</accession>
<dbReference type="GO" id="GO:0005886">
    <property type="term" value="C:plasma membrane"/>
    <property type="evidence" value="ECO:0007669"/>
    <property type="project" value="UniProtKB-SubCell"/>
</dbReference>
<sequence>MNLNATLFFQMIVFFVLAWFTMKFIWPPLIKAIDDRRQKIAEGLAAADKGKTDLAQAQARITQIEQTAKADNQLRLAEAEKQATSIVNAAREEAEVERARIIAQAKQDAELEVERLRGSLRDEVAALAVKGAEQILRREVDAKTHAELLEQLKAQL</sequence>
<evidence type="ECO:0000256" key="6">
    <source>
        <dbReference type="ARBA" id="ARBA00022781"/>
    </source>
</evidence>
<dbReference type="AlphaFoldDB" id="A0A7Y4L8A9"/>
<comment type="function">
    <text evidence="11 15">F(1)F(0) ATP synthase produces ATP from ADP in the presence of a proton or sodium gradient. F-type ATPases consist of two structural domains, F(1) containing the extramembraneous catalytic core and F(0) containing the membrane proton channel, linked together by a central stalk and a peripheral stalk. During catalysis, ATP synthesis in the catalytic domain of F(1) is coupled via a rotary mechanism of the central stalk subunits to proton translocation.</text>
</comment>
<dbReference type="SUPFAM" id="SSF81573">
    <property type="entry name" value="F1F0 ATP synthase subunit B, membrane domain"/>
    <property type="match status" value="1"/>
</dbReference>
<dbReference type="NCBIfam" id="TIGR01144">
    <property type="entry name" value="ATP_synt_b"/>
    <property type="match status" value="1"/>
</dbReference>
<dbReference type="InterPro" id="IPR050059">
    <property type="entry name" value="ATP_synthase_B_chain"/>
</dbReference>
<evidence type="ECO:0000256" key="16">
    <source>
        <dbReference type="RuleBase" id="RU003848"/>
    </source>
</evidence>
<comment type="function">
    <text evidence="12">Component of the F(0) channel, it forms part of the peripheral stalk, linking F(1) to F(0). The b'-subunit is a diverged and duplicated form of b found in plants and photosynthetic bacteria.</text>
</comment>
<keyword evidence="3 15" id="KW-1003">Cell membrane</keyword>
<dbReference type="GO" id="GO:0012505">
    <property type="term" value="C:endomembrane system"/>
    <property type="evidence" value="ECO:0007669"/>
    <property type="project" value="UniProtKB-SubCell"/>
</dbReference>
<reference evidence="18 19" key="1">
    <citation type="submission" date="2020-05" db="EMBL/GenBank/DDBJ databases">
        <authorList>
            <person name="Niu N."/>
        </authorList>
    </citation>
    <scope>NUCLEOTIDE SEQUENCE [LARGE SCALE GENOMIC DNA]</scope>
    <source>
        <strain evidence="18 19">LMG10982</strain>
    </source>
</reference>
<dbReference type="GO" id="GO:0046933">
    <property type="term" value="F:proton-transporting ATP synthase activity, rotational mechanism"/>
    <property type="evidence" value="ECO:0007669"/>
    <property type="project" value="UniProtKB-UniRule"/>
</dbReference>
<keyword evidence="5 15" id="KW-0812">Transmembrane</keyword>